<sequence>MTCCGDGTALDARLLADPDEMRAEEFRRSGHRHEDGTVHYLLVAPGIHCGACIARIEKALAALPGVRSARVNFSTRRVMVTADATQADPFAIVRSVEALGYPVTIGVEGKAADRDPVLAELMRALVVAGFAAANVMLLSVSVWSGAEGATRTLFQLISGVVAVPAVLYAGRPFYRSALGALRNRHVNMDVPISLGVLLTLVKSIYEALFGSGETWFDASLTLLFFLLIGRVLDHAMRERARSGIASLGRMAARGAMRVGTDGRLDYLGIEEIRPGMLLHVAVGERFPVDGVLSGSATTEADRSLATGESVPARLGPGDPIEAGALNLSAPVTLKATADAEHSLIQEMLRLMEAAEQGKATYVRLADRAAALYAPMVHLASALTFVGWIVATRDWHQALTAAIAVLIITCPCALALAVPVTQVVGAGILMRRGVLVRTGSAFERMAEIRAAVFDKTGTLTLPSLSVDGGKLADEDLRRAAALARESRHPLSLAVSALARSRALPAAEAGDVAERPGEGLEGTVDGVRSRLGRWDFVRAIAGGDGATEEGGLWFARDGGTMIRLPVQSVLRPDALATMAVFDAAGISRRILSGDSAEAAGETGAALGFAPAQVSARLSPADKAARIAALAATDGPVLFVGDGINDAPALGTAHVSITPADAAEVGRANADFVFTGQSLQGVGDAFAVSRAVITCVRQNFGLAIGYNFIAVPLAVLGYVTPLLAAIAMSSSSLVVVGNALRLQWQFRRPRQGLSDPKPVAPVLPASQWVAQ</sequence>
<dbReference type="InterPro" id="IPR001757">
    <property type="entry name" value="P_typ_ATPase"/>
</dbReference>
<comment type="similarity">
    <text evidence="2 15">Belongs to the cation transport ATPase (P-type) (TC 3.A.3) family. Type IB subfamily.</text>
</comment>
<keyword evidence="12 15" id="KW-1133">Transmembrane helix</keyword>
<feature type="transmembrane region" description="Helical" evidence="15">
    <location>
        <begin position="214"/>
        <end position="232"/>
    </location>
</feature>
<dbReference type="CDD" id="cd00371">
    <property type="entry name" value="HMA"/>
    <property type="match status" value="1"/>
</dbReference>
<dbReference type="NCBIfam" id="TIGR01525">
    <property type="entry name" value="ATPase-IB_hvy"/>
    <property type="match status" value="1"/>
</dbReference>
<dbReference type="Pfam" id="PF00403">
    <property type="entry name" value="HMA"/>
    <property type="match status" value="1"/>
</dbReference>
<dbReference type="InterPro" id="IPR008250">
    <property type="entry name" value="ATPase_P-typ_transduc_dom_A_sf"/>
</dbReference>
<dbReference type="InterPro" id="IPR023298">
    <property type="entry name" value="ATPase_P-typ_TM_dom_sf"/>
</dbReference>
<keyword evidence="8 15" id="KW-0547">Nucleotide-binding</keyword>
<evidence type="ECO:0000256" key="7">
    <source>
        <dbReference type="ARBA" id="ARBA00022723"/>
    </source>
</evidence>
<keyword evidence="13" id="KW-0406">Ion transport</keyword>
<dbReference type="InterPro" id="IPR023299">
    <property type="entry name" value="ATPase_P-typ_cyto_dom_N"/>
</dbReference>
<evidence type="ECO:0000256" key="9">
    <source>
        <dbReference type="ARBA" id="ARBA00022840"/>
    </source>
</evidence>
<dbReference type="NCBIfam" id="TIGR01494">
    <property type="entry name" value="ATPase_P-type"/>
    <property type="match status" value="1"/>
</dbReference>
<dbReference type="EMBL" id="BMJJ01000003">
    <property type="protein sequence ID" value="GGD15394.1"/>
    <property type="molecule type" value="Genomic_DNA"/>
</dbReference>
<accession>A0A916XW20</accession>
<feature type="transmembrane region" description="Helical" evidence="15">
    <location>
        <begin position="124"/>
        <end position="146"/>
    </location>
</feature>
<name>A0A916XW20_9HYPH</name>
<evidence type="ECO:0000256" key="14">
    <source>
        <dbReference type="ARBA" id="ARBA00023136"/>
    </source>
</evidence>
<keyword evidence="6 15" id="KW-0812">Transmembrane</keyword>
<evidence type="ECO:0000313" key="17">
    <source>
        <dbReference type="EMBL" id="GGD15394.1"/>
    </source>
</evidence>
<keyword evidence="7 15" id="KW-0479">Metal-binding</keyword>
<evidence type="ECO:0000256" key="13">
    <source>
        <dbReference type="ARBA" id="ARBA00023065"/>
    </source>
</evidence>
<keyword evidence="14 15" id="KW-0472">Membrane</keyword>
<dbReference type="InterPro" id="IPR023214">
    <property type="entry name" value="HAD_sf"/>
</dbReference>
<evidence type="ECO:0000256" key="11">
    <source>
        <dbReference type="ARBA" id="ARBA00022967"/>
    </source>
</evidence>
<dbReference type="PANTHER" id="PTHR43520:SF5">
    <property type="entry name" value="CATION-TRANSPORTING P-TYPE ATPASE-RELATED"/>
    <property type="match status" value="1"/>
</dbReference>
<dbReference type="RefSeq" id="WP_188850211.1">
    <property type="nucleotide sequence ID" value="NZ_BMJJ01000003.1"/>
</dbReference>
<dbReference type="SUPFAM" id="SSF56784">
    <property type="entry name" value="HAD-like"/>
    <property type="match status" value="1"/>
</dbReference>
<dbReference type="GO" id="GO:0043682">
    <property type="term" value="F:P-type divalent copper transporter activity"/>
    <property type="evidence" value="ECO:0007669"/>
    <property type="project" value="TreeGrafter"/>
</dbReference>
<feature type="domain" description="HMA" evidence="16">
    <location>
        <begin position="38"/>
        <end position="104"/>
    </location>
</feature>
<evidence type="ECO:0000256" key="2">
    <source>
        <dbReference type="ARBA" id="ARBA00006024"/>
    </source>
</evidence>
<dbReference type="AlphaFoldDB" id="A0A916XW20"/>
<dbReference type="GO" id="GO:0055070">
    <property type="term" value="P:copper ion homeostasis"/>
    <property type="evidence" value="ECO:0007669"/>
    <property type="project" value="TreeGrafter"/>
</dbReference>
<dbReference type="Gene3D" id="2.70.150.10">
    <property type="entry name" value="Calcium-transporting ATPase, cytoplasmic transduction domain A"/>
    <property type="match status" value="1"/>
</dbReference>
<dbReference type="Pfam" id="PF00702">
    <property type="entry name" value="Hydrolase"/>
    <property type="match status" value="1"/>
</dbReference>
<dbReference type="Pfam" id="PF00122">
    <property type="entry name" value="E1-E2_ATPase"/>
    <property type="match status" value="1"/>
</dbReference>
<dbReference type="Gene3D" id="3.30.70.100">
    <property type="match status" value="1"/>
</dbReference>
<dbReference type="InterPro" id="IPR036412">
    <property type="entry name" value="HAD-like_sf"/>
</dbReference>
<dbReference type="Gene3D" id="3.40.1110.10">
    <property type="entry name" value="Calcium-transporting ATPase, cytoplasmic domain N"/>
    <property type="match status" value="1"/>
</dbReference>
<protein>
    <submittedName>
        <fullName evidence="17">Copper-translocating P-type ATPase</fullName>
    </submittedName>
</protein>
<keyword evidence="4 15" id="KW-1003">Cell membrane</keyword>
<keyword evidence="11" id="KW-1278">Translocase</keyword>
<dbReference type="InterPro" id="IPR027256">
    <property type="entry name" value="P-typ_ATPase_IB"/>
</dbReference>
<dbReference type="GO" id="GO:0016887">
    <property type="term" value="F:ATP hydrolysis activity"/>
    <property type="evidence" value="ECO:0007669"/>
    <property type="project" value="InterPro"/>
</dbReference>
<dbReference type="Gene3D" id="3.40.50.1000">
    <property type="entry name" value="HAD superfamily/HAD-like"/>
    <property type="match status" value="1"/>
</dbReference>
<dbReference type="SUPFAM" id="SSF81653">
    <property type="entry name" value="Calcium ATPase, transduction domain A"/>
    <property type="match status" value="1"/>
</dbReference>
<evidence type="ECO:0000256" key="5">
    <source>
        <dbReference type="ARBA" id="ARBA00022553"/>
    </source>
</evidence>
<reference evidence="17" key="2">
    <citation type="submission" date="2020-09" db="EMBL/GenBank/DDBJ databases">
        <authorList>
            <person name="Sun Q."/>
            <person name="Zhou Y."/>
        </authorList>
    </citation>
    <scope>NUCLEOTIDE SEQUENCE</scope>
    <source>
        <strain evidence="17">CGMCC 1.15493</strain>
    </source>
</reference>
<dbReference type="PROSITE" id="PS50846">
    <property type="entry name" value="HMA_2"/>
    <property type="match status" value="1"/>
</dbReference>
<dbReference type="InterPro" id="IPR059000">
    <property type="entry name" value="ATPase_P-type_domA"/>
</dbReference>
<organism evidence="17 18">
    <name type="scientific">Aureimonas glaciei</name>
    <dbReference type="NCBI Taxonomy" id="1776957"/>
    <lineage>
        <taxon>Bacteria</taxon>
        <taxon>Pseudomonadati</taxon>
        <taxon>Pseudomonadota</taxon>
        <taxon>Alphaproteobacteria</taxon>
        <taxon>Hyphomicrobiales</taxon>
        <taxon>Aurantimonadaceae</taxon>
        <taxon>Aureimonas</taxon>
    </lineage>
</organism>
<dbReference type="InterPro" id="IPR036163">
    <property type="entry name" value="HMA_dom_sf"/>
</dbReference>
<evidence type="ECO:0000256" key="8">
    <source>
        <dbReference type="ARBA" id="ARBA00022741"/>
    </source>
</evidence>
<dbReference type="PRINTS" id="PR00119">
    <property type="entry name" value="CATATPASE"/>
</dbReference>
<evidence type="ECO:0000256" key="4">
    <source>
        <dbReference type="ARBA" id="ARBA00022475"/>
    </source>
</evidence>
<dbReference type="Proteomes" id="UP000613160">
    <property type="component" value="Unassembled WGS sequence"/>
</dbReference>
<feature type="transmembrane region" description="Helical" evidence="15">
    <location>
        <begin position="369"/>
        <end position="390"/>
    </location>
</feature>
<gene>
    <name evidence="17" type="ORF">GCM10011335_17750</name>
</gene>
<keyword evidence="3" id="KW-0813">Transport</keyword>
<keyword evidence="10" id="KW-0460">Magnesium</keyword>
<evidence type="ECO:0000256" key="10">
    <source>
        <dbReference type="ARBA" id="ARBA00022842"/>
    </source>
</evidence>
<evidence type="ECO:0000259" key="16">
    <source>
        <dbReference type="PROSITE" id="PS50846"/>
    </source>
</evidence>
<feature type="transmembrane region" description="Helical" evidence="15">
    <location>
        <begin position="696"/>
        <end position="713"/>
    </location>
</feature>
<comment type="subcellular location">
    <subcellularLocation>
        <location evidence="1">Cell membrane</location>
        <topology evidence="1">Multi-pass membrane protein</topology>
    </subcellularLocation>
</comment>
<keyword evidence="9 15" id="KW-0067">ATP-binding</keyword>
<keyword evidence="5" id="KW-0597">Phosphoprotein</keyword>
<dbReference type="SUPFAM" id="SSF55008">
    <property type="entry name" value="HMA, heavy metal-associated domain"/>
    <property type="match status" value="1"/>
</dbReference>
<dbReference type="GO" id="GO:0005507">
    <property type="term" value="F:copper ion binding"/>
    <property type="evidence" value="ECO:0007669"/>
    <property type="project" value="TreeGrafter"/>
</dbReference>
<dbReference type="SUPFAM" id="SSF81665">
    <property type="entry name" value="Calcium ATPase, transmembrane domain M"/>
    <property type="match status" value="1"/>
</dbReference>
<reference evidence="17" key="1">
    <citation type="journal article" date="2014" name="Int. J. Syst. Evol. Microbiol.">
        <title>Complete genome sequence of Corynebacterium casei LMG S-19264T (=DSM 44701T), isolated from a smear-ripened cheese.</title>
        <authorList>
            <consortium name="US DOE Joint Genome Institute (JGI-PGF)"/>
            <person name="Walter F."/>
            <person name="Albersmeier A."/>
            <person name="Kalinowski J."/>
            <person name="Ruckert C."/>
        </authorList>
    </citation>
    <scope>NUCLEOTIDE SEQUENCE</scope>
    <source>
        <strain evidence="17">CGMCC 1.15493</strain>
    </source>
</reference>
<dbReference type="PANTHER" id="PTHR43520">
    <property type="entry name" value="ATP7, ISOFORM B"/>
    <property type="match status" value="1"/>
</dbReference>
<evidence type="ECO:0000256" key="15">
    <source>
        <dbReference type="RuleBase" id="RU362081"/>
    </source>
</evidence>
<evidence type="ECO:0000256" key="6">
    <source>
        <dbReference type="ARBA" id="ARBA00022692"/>
    </source>
</evidence>
<feature type="transmembrane region" description="Helical" evidence="15">
    <location>
        <begin position="402"/>
        <end position="428"/>
    </location>
</feature>
<dbReference type="NCBIfam" id="TIGR01511">
    <property type="entry name" value="ATPase-IB1_Cu"/>
    <property type="match status" value="1"/>
</dbReference>
<dbReference type="GO" id="GO:0005524">
    <property type="term" value="F:ATP binding"/>
    <property type="evidence" value="ECO:0007669"/>
    <property type="project" value="UniProtKB-UniRule"/>
</dbReference>
<comment type="caution">
    <text evidence="17">The sequence shown here is derived from an EMBL/GenBank/DDBJ whole genome shotgun (WGS) entry which is preliminary data.</text>
</comment>
<evidence type="ECO:0000256" key="1">
    <source>
        <dbReference type="ARBA" id="ARBA00004651"/>
    </source>
</evidence>
<dbReference type="InterPro" id="IPR006121">
    <property type="entry name" value="HMA_dom"/>
</dbReference>
<dbReference type="GO" id="GO:0005886">
    <property type="term" value="C:plasma membrane"/>
    <property type="evidence" value="ECO:0007669"/>
    <property type="project" value="UniProtKB-SubCell"/>
</dbReference>
<evidence type="ECO:0000256" key="12">
    <source>
        <dbReference type="ARBA" id="ARBA00022989"/>
    </source>
</evidence>
<proteinExistence type="inferred from homology"/>
<feature type="transmembrane region" description="Helical" evidence="15">
    <location>
        <begin position="152"/>
        <end position="170"/>
    </location>
</feature>
<keyword evidence="18" id="KW-1185">Reference proteome</keyword>
<feature type="transmembrane region" description="Helical" evidence="15">
    <location>
        <begin position="190"/>
        <end position="208"/>
    </location>
</feature>
<evidence type="ECO:0000256" key="3">
    <source>
        <dbReference type="ARBA" id="ARBA00022448"/>
    </source>
</evidence>
<evidence type="ECO:0000313" key="18">
    <source>
        <dbReference type="Proteomes" id="UP000613160"/>
    </source>
</evidence>